<name>A0ABR1JEL5_9AGAR</name>
<reference evidence="1 2" key="1">
    <citation type="submission" date="2024-01" db="EMBL/GenBank/DDBJ databases">
        <title>A draft genome for the cacao thread blight pathogen Marasmiellus scandens.</title>
        <authorList>
            <person name="Baruah I.K."/>
            <person name="Leung J."/>
            <person name="Bukari Y."/>
            <person name="Amoako-Attah I."/>
            <person name="Meinhardt L.W."/>
            <person name="Bailey B.A."/>
            <person name="Cohen S.P."/>
        </authorList>
    </citation>
    <scope>NUCLEOTIDE SEQUENCE [LARGE SCALE GENOMIC DNA]</scope>
    <source>
        <strain evidence="1 2">GH-19</strain>
    </source>
</reference>
<dbReference type="Proteomes" id="UP001498398">
    <property type="component" value="Unassembled WGS sequence"/>
</dbReference>
<evidence type="ECO:0000313" key="1">
    <source>
        <dbReference type="EMBL" id="KAK7455867.1"/>
    </source>
</evidence>
<protein>
    <recommendedName>
        <fullName evidence="3">NADP-dependent oxidoreductase domain-containing protein</fullName>
    </recommendedName>
</protein>
<keyword evidence="2" id="KW-1185">Reference proteome</keyword>
<dbReference type="SUPFAM" id="SSF51430">
    <property type="entry name" value="NAD(P)-linked oxidoreductase"/>
    <property type="match status" value="1"/>
</dbReference>
<evidence type="ECO:0008006" key="3">
    <source>
        <dbReference type="Google" id="ProtNLM"/>
    </source>
</evidence>
<dbReference type="EMBL" id="JBANRG010000022">
    <property type="protein sequence ID" value="KAK7455867.1"/>
    <property type="molecule type" value="Genomic_DNA"/>
</dbReference>
<accession>A0ABR1JEL5</accession>
<gene>
    <name evidence="1" type="ORF">VKT23_010903</name>
</gene>
<evidence type="ECO:0000313" key="2">
    <source>
        <dbReference type="Proteomes" id="UP001498398"/>
    </source>
</evidence>
<dbReference type="InterPro" id="IPR036812">
    <property type="entry name" value="NAD(P)_OxRdtase_dom_sf"/>
</dbReference>
<comment type="caution">
    <text evidence="1">The sequence shown here is derived from an EMBL/GenBank/DDBJ whole genome shotgun (WGS) entry which is preliminary data.</text>
</comment>
<sequence>MTFSTRIPLIYGAAGIGAPGTGCKINSVKEAQPIIDEFCKYGPMAIDTSARYGSGTSEQVCVWLQQKKIYFLEGSCLQINRG</sequence>
<organism evidence="1 2">
    <name type="scientific">Marasmiellus scandens</name>
    <dbReference type="NCBI Taxonomy" id="2682957"/>
    <lineage>
        <taxon>Eukaryota</taxon>
        <taxon>Fungi</taxon>
        <taxon>Dikarya</taxon>
        <taxon>Basidiomycota</taxon>
        <taxon>Agaricomycotina</taxon>
        <taxon>Agaricomycetes</taxon>
        <taxon>Agaricomycetidae</taxon>
        <taxon>Agaricales</taxon>
        <taxon>Marasmiineae</taxon>
        <taxon>Omphalotaceae</taxon>
        <taxon>Marasmiellus</taxon>
    </lineage>
</organism>
<proteinExistence type="predicted"/>